<dbReference type="PANTHER" id="PTHR43272">
    <property type="entry name" value="LONG-CHAIN-FATTY-ACID--COA LIGASE"/>
    <property type="match status" value="1"/>
</dbReference>
<dbReference type="GeneID" id="19200698"/>
<gene>
    <name evidence="2" type="ORF">CONPUDRAFT_135048</name>
</gene>
<dbReference type="AlphaFoldDB" id="A0A5M3N2Y4"/>
<accession>A0A5M3N2Y4</accession>
<dbReference type="InterPro" id="IPR000873">
    <property type="entry name" value="AMP-dep_synth/lig_dom"/>
</dbReference>
<dbReference type="EMBL" id="JH711574">
    <property type="protein sequence ID" value="EIW85235.1"/>
    <property type="molecule type" value="Genomic_DNA"/>
</dbReference>
<dbReference type="RefSeq" id="XP_007764783.1">
    <property type="nucleotide sequence ID" value="XM_007766593.1"/>
</dbReference>
<reference evidence="3" key="1">
    <citation type="journal article" date="2012" name="Science">
        <title>The Paleozoic origin of enzymatic lignin decomposition reconstructed from 31 fungal genomes.</title>
        <authorList>
            <person name="Floudas D."/>
            <person name="Binder M."/>
            <person name="Riley R."/>
            <person name="Barry K."/>
            <person name="Blanchette R.A."/>
            <person name="Henrissat B."/>
            <person name="Martinez A.T."/>
            <person name="Otillar R."/>
            <person name="Spatafora J.W."/>
            <person name="Yadav J.S."/>
            <person name="Aerts A."/>
            <person name="Benoit I."/>
            <person name="Boyd A."/>
            <person name="Carlson A."/>
            <person name="Copeland A."/>
            <person name="Coutinho P.M."/>
            <person name="de Vries R.P."/>
            <person name="Ferreira P."/>
            <person name="Findley K."/>
            <person name="Foster B."/>
            <person name="Gaskell J."/>
            <person name="Glotzer D."/>
            <person name="Gorecki P."/>
            <person name="Heitman J."/>
            <person name="Hesse C."/>
            <person name="Hori C."/>
            <person name="Igarashi K."/>
            <person name="Jurgens J.A."/>
            <person name="Kallen N."/>
            <person name="Kersten P."/>
            <person name="Kohler A."/>
            <person name="Kuees U."/>
            <person name="Kumar T.K.A."/>
            <person name="Kuo A."/>
            <person name="LaButti K."/>
            <person name="Larrondo L.F."/>
            <person name="Lindquist E."/>
            <person name="Ling A."/>
            <person name="Lombard V."/>
            <person name="Lucas S."/>
            <person name="Lundell T."/>
            <person name="Martin R."/>
            <person name="McLaughlin D.J."/>
            <person name="Morgenstern I."/>
            <person name="Morin E."/>
            <person name="Murat C."/>
            <person name="Nagy L.G."/>
            <person name="Nolan M."/>
            <person name="Ohm R.A."/>
            <person name="Patyshakuliyeva A."/>
            <person name="Rokas A."/>
            <person name="Ruiz-Duenas F.J."/>
            <person name="Sabat G."/>
            <person name="Salamov A."/>
            <person name="Samejima M."/>
            <person name="Schmutz J."/>
            <person name="Slot J.C."/>
            <person name="St John F."/>
            <person name="Stenlid J."/>
            <person name="Sun H."/>
            <person name="Sun S."/>
            <person name="Syed K."/>
            <person name="Tsang A."/>
            <person name="Wiebenga A."/>
            <person name="Young D."/>
            <person name="Pisabarro A."/>
            <person name="Eastwood D.C."/>
            <person name="Martin F."/>
            <person name="Cullen D."/>
            <person name="Grigoriev I.V."/>
            <person name="Hibbett D.S."/>
        </authorList>
    </citation>
    <scope>NUCLEOTIDE SEQUENCE [LARGE SCALE GENOMIC DNA]</scope>
    <source>
        <strain evidence="3">RWD-64-598 SS2</strain>
    </source>
</reference>
<name>A0A5M3N2Y4_CONPW</name>
<dbReference type="Gene3D" id="3.40.50.12780">
    <property type="entry name" value="N-terminal domain of ligase-like"/>
    <property type="match status" value="1"/>
</dbReference>
<evidence type="ECO:0000313" key="3">
    <source>
        <dbReference type="Proteomes" id="UP000053558"/>
    </source>
</evidence>
<dbReference type="Pfam" id="PF00501">
    <property type="entry name" value="AMP-binding"/>
    <property type="match status" value="1"/>
</dbReference>
<evidence type="ECO:0000313" key="2">
    <source>
        <dbReference type="EMBL" id="EIW85235.1"/>
    </source>
</evidence>
<organism evidence="2 3">
    <name type="scientific">Coniophora puteana (strain RWD-64-598)</name>
    <name type="common">Brown rot fungus</name>
    <dbReference type="NCBI Taxonomy" id="741705"/>
    <lineage>
        <taxon>Eukaryota</taxon>
        <taxon>Fungi</taxon>
        <taxon>Dikarya</taxon>
        <taxon>Basidiomycota</taxon>
        <taxon>Agaricomycotina</taxon>
        <taxon>Agaricomycetes</taxon>
        <taxon>Agaricomycetidae</taxon>
        <taxon>Boletales</taxon>
        <taxon>Coniophorineae</taxon>
        <taxon>Coniophoraceae</taxon>
        <taxon>Coniophora</taxon>
    </lineage>
</organism>
<evidence type="ECO:0000259" key="1">
    <source>
        <dbReference type="Pfam" id="PF00501"/>
    </source>
</evidence>
<dbReference type="InterPro" id="IPR042099">
    <property type="entry name" value="ANL_N_sf"/>
</dbReference>
<keyword evidence="3" id="KW-1185">Reference proteome</keyword>
<comment type="caution">
    <text evidence="2">The sequence shown here is derived from an EMBL/GenBank/DDBJ whole genome shotgun (WGS) entry which is preliminary data.</text>
</comment>
<dbReference type="GO" id="GO:0016020">
    <property type="term" value="C:membrane"/>
    <property type="evidence" value="ECO:0007669"/>
    <property type="project" value="TreeGrafter"/>
</dbReference>
<dbReference type="OMA" id="FVNAFTH"/>
<dbReference type="OrthoDB" id="1700726at2759"/>
<dbReference type="SUPFAM" id="SSF56801">
    <property type="entry name" value="Acetyl-CoA synthetase-like"/>
    <property type="match status" value="1"/>
</dbReference>
<dbReference type="GO" id="GO:0004467">
    <property type="term" value="F:long-chain fatty acid-CoA ligase activity"/>
    <property type="evidence" value="ECO:0007669"/>
    <property type="project" value="TreeGrafter"/>
</dbReference>
<feature type="domain" description="AMP-dependent synthetase/ligase" evidence="1">
    <location>
        <begin position="99"/>
        <end position="517"/>
    </location>
</feature>
<dbReference type="Proteomes" id="UP000053558">
    <property type="component" value="Unassembled WGS sequence"/>
</dbReference>
<dbReference type="GO" id="GO:0005783">
    <property type="term" value="C:endoplasmic reticulum"/>
    <property type="evidence" value="ECO:0007669"/>
    <property type="project" value="TreeGrafter"/>
</dbReference>
<dbReference type="PANTHER" id="PTHR43272:SF11">
    <property type="entry name" value="AMP-DEPENDENT SYNTHETASE_LIGASE DOMAIN-CONTAINING PROTEIN"/>
    <property type="match status" value="1"/>
</dbReference>
<dbReference type="KEGG" id="cput:CONPUDRAFT_135048"/>
<sequence length="552" mass="58403">MSVKELLVTDDLTVLLGLVSVTVFLLQNLYKPQPLVHPILLGRQSEAGKVRNPGESTVYRNYGTGLLGRFPVRPDANANLVTDLLKLDSSAPRTLWNTKVTNAIVKDRVDAFGTGLIRAAGLVPKESNVLILLNDGLEFLVADLALAKHSIASFTLSSPKLLSQVLESHPPSAIITDSSFLPHVLELIYDSNEHQHHTVIVTGELTSAVAKSARSARIIAWTEVEAAGSKDKVDTAPPAPSDVFTVSFSETASGSLEGIQFTHENFTAAVAAVRTLFPPSNSLSPLDTICSAHSLSTPFGRSIAYTALYESTSFATLSSTKLFQIEGAPKLDVADIMSATKLPIPSPTIAFLKPEHVKALSSDISAQAKKSSFLYSVGWRHKLSGLTEGFLTKDSLWDRAVFDGAREKVAGDFGRTIRQVIVSGGPVPTSDLTPTRIALSVPIVNAHVHPVSAGPVFSTQPLDLQMLPAGSSSDPFSGIAHVGAPSVNVQVKLVGVDDAEIEAGGDPTGDIHVGGPPVGIPLGLGSEDSETAWRKTGERGRVLTNGAFKVLG</sequence>
<proteinExistence type="predicted"/>
<protein>
    <recommendedName>
        <fullName evidence="1">AMP-dependent synthetase/ligase domain-containing protein</fullName>
    </recommendedName>
</protein>